<dbReference type="InterPro" id="IPR003888">
    <property type="entry name" value="FYrich_N"/>
</dbReference>
<protein>
    <recommendedName>
        <fullName evidence="6">FYR C-terminal domain-containing protein</fullName>
    </recommendedName>
</protein>
<evidence type="ECO:0000256" key="2">
    <source>
        <dbReference type="ARBA" id="ARBA00023242"/>
    </source>
</evidence>
<dbReference type="InterPro" id="IPR040092">
    <property type="entry name" value="TBRG1"/>
</dbReference>
<evidence type="ECO:0000256" key="3">
    <source>
        <dbReference type="SAM" id="MobiDB-lite"/>
    </source>
</evidence>
<dbReference type="GO" id="GO:0005634">
    <property type="term" value="C:nucleus"/>
    <property type="evidence" value="ECO:0007669"/>
    <property type="project" value="UniProtKB-SubCell"/>
</dbReference>
<keyword evidence="2" id="KW-0539">Nucleus</keyword>
<keyword evidence="5" id="KW-1185">Reference proteome</keyword>
<dbReference type="PROSITE" id="PS51543">
    <property type="entry name" value="FYRC"/>
    <property type="match status" value="1"/>
</dbReference>
<dbReference type="Gene3D" id="3.30.160.360">
    <property type="match status" value="1"/>
</dbReference>
<organism evidence="4 5">
    <name type="scientific">Salix viminalis</name>
    <name type="common">Common osier</name>
    <name type="synonym">Basket willow</name>
    <dbReference type="NCBI Taxonomy" id="40686"/>
    <lineage>
        <taxon>Eukaryota</taxon>
        <taxon>Viridiplantae</taxon>
        <taxon>Streptophyta</taxon>
        <taxon>Embryophyta</taxon>
        <taxon>Tracheophyta</taxon>
        <taxon>Spermatophyta</taxon>
        <taxon>Magnoliopsida</taxon>
        <taxon>eudicotyledons</taxon>
        <taxon>Gunneridae</taxon>
        <taxon>Pentapetalae</taxon>
        <taxon>rosids</taxon>
        <taxon>fabids</taxon>
        <taxon>Malpighiales</taxon>
        <taxon>Salicaceae</taxon>
        <taxon>Saliceae</taxon>
        <taxon>Salix</taxon>
    </lineage>
</organism>
<name>A0A9Q0PKJ8_SALVM</name>
<dbReference type="EMBL" id="JAPFFL010000012">
    <property type="protein sequence ID" value="KAJ6689890.1"/>
    <property type="molecule type" value="Genomic_DNA"/>
</dbReference>
<dbReference type="GO" id="GO:0140993">
    <property type="term" value="F:histone modifying activity"/>
    <property type="evidence" value="ECO:0007669"/>
    <property type="project" value="UniProtKB-ARBA"/>
</dbReference>
<dbReference type="Proteomes" id="UP001151529">
    <property type="component" value="Chromosome 8"/>
</dbReference>
<feature type="compositionally biased region" description="Polar residues" evidence="3">
    <location>
        <begin position="200"/>
        <end position="211"/>
    </location>
</feature>
<sequence length="399" mass="44403">MAKSKLKEEEEDRHEAEKAGGLELVSIGSLYSGGSWDKKYWSSTRGKDRYPYPVGYQARRAYNGGACKMEIHEGPKGPLFAITSTDGYSCSDQTPVIAWQKFQKNCYPHTKIWQGKRFSCTIDGIEFFGFKNPFVQRLLRELVTNINGIAEQSPLSPSISNESSRTELNNRCTDACTSPNLPPFLARSQVKGKRSKRQEITNPESLSTSGFKRSRAGAVMHIAEPSNSAPKTHKQRRSTSSFNQEQESCNLPGTLSTEVCSKPVAKTLLPGPEESVLAWSKSTKSTTEVINWSVEEKNLDRSLDTIVERSKFTMSEERQAGDATASKDQPCVHNVDLYAPDTLDFVQDNITYSAQATQDTSARSVREEFLVTEAITSQGLITESHTEEVIGTAPLKWEF</sequence>
<dbReference type="GO" id="GO:0051726">
    <property type="term" value="P:regulation of cell cycle"/>
    <property type="evidence" value="ECO:0007669"/>
    <property type="project" value="TreeGrafter"/>
</dbReference>
<dbReference type="PROSITE" id="PS51542">
    <property type="entry name" value="FYRN"/>
    <property type="match status" value="1"/>
</dbReference>
<feature type="region of interest" description="Disordered" evidence="3">
    <location>
        <begin position="183"/>
        <end position="256"/>
    </location>
</feature>
<comment type="subcellular location">
    <subcellularLocation>
        <location evidence="1">Nucleus</location>
    </subcellularLocation>
</comment>
<dbReference type="PANTHER" id="PTHR22715">
    <property type="entry name" value="TRANSFORMING GROWTH FACTOR BETA REGULATED GENE 1"/>
    <property type="match status" value="1"/>
</dbReference>
<proteinExistence type="predicted"/>
<dbReference type="InterPro" id="IPR003889">
    <property type="entry name" value="FYrich_C"/>
</dbReference>
<dbReference type="OrthoDB" id="1928087at2759"/>
<reference evidence="4" key="1">
    <citation type="submission" date="2022-11" db="EMBL/GenBank/DDBJ databases">
        <authorList>
            <person name="Hyden B.L."/>
            <person name="Feng K."/>
            <person name="Yates T."/>
            <person name="Jawdy S."/>
            <person name="Smart L.B."/>
            <person name="Muchero W."/>
        </authorList>
    </citation>
    <scope>NUCLEOTIDE SEQUENCE</scope>
    <source>
        <tissue evidence="4">Shoot tip</tissue>
    </source>
</reference>
<dbReference type="Pfam" id="PF05965">
    <property type="entry name" value="FYRC"/>
    <property type="match status" value="1"/>
</dbReference>
<feature type="compositionally biased region" description="Polar residues" evidence="3">
    <location>
        <begin position="238"/>
        <end position="256"/>
    </location>
</feature>
<evidence type="ECO:0000313" key="4">
    <source>
        <dbReference type="EMBL" id="KAJ6689890.1"/>
    </source>
</evidence>
<evidence type="ECO:0000256" key="1">
    <source>
        <dbReference type="ARBA" id="ARBA00004123"/>
    </source>
</evidence>
<dbReference type="AlphaFoldDB" id="A0A9Q0PKJ8"/>
<gene>
    <name evidence="4" type="ORF">OIU85_006207</name>
</gene>
<dbReference type="PANTHER" id="PTHR22715:SF1">
    <property type="entry name" value="DNA BINDING PROTEIN"/>
    <property type="match status" value="1"/>
</dbReference>
<comment type="caution">
    <text evidence="4">The sequence shown here is derived from an EMBL/GenBank/DDBJ whole genome shotgun (WGS) entry which is preliminary data.</text>
</comment>
<reference evidence="4" key="2">
    <citation type="journal article" date="2023" name="Int. J. Mol. Sci.">
        <title>De Novo Assembly and Annotation of 11 Diverse Shrub Willow (Salix) Genomes Reveals Novel Gene Organization in Sex-Linked Regions.</title>
        <authorList>
            <person name="Hyden B."/>
            <person name="Feng K."/>
            <person name="Yates T.B."/>
            <person name="Jawdy S."/>
            <person name="Cereghino C."/>
            <person name="Smart L.B."/>
            <person name="Muchero W."/>
        </authorList>
    </citation>
    <scope>NUCLEOTIDE SEQUENCE [LARGE SCALE GENOMIC DNA]</scope>
    <source>
        <tissue evidence="4">Shoot tip</tissue>
    </source>
</reference>
<accession>A0A9Q0PKJ8</accession>
<dbReference type="GO" id="GO:0048731">
    <property type="term" value="P:system development"/>
    <property type="evidence" value="ECO:0007669"/>
    <property type="project" value="UniProtKB-ARBA"/>
</dbReference>
<evidence type="ECO:0008006" key="6">
    <source>
        <dbReference type="Google" id="ProtNLM"/>
    </source>
</evidence>
<evidence type="ECO:0000313" key="5">
    <source>
        <dbReference type="Proteomes" id="UP001151529"/>
    </source>
</evidence>